<dbReference type="Pfam" id="PF01135">
    <property type="entry name" value="PCMT"/>
    <property type="match status" value="1"/>
</dbReference>
<dbReference type="Proteomes" id="UP000195557">
    <property type="component" value="Unassembled WGS sequence"/>
</dbReference>
<dbReference type="EMBL" id="KZ155780">
    <property type="protein sequence ID" value="OUS46828.1"/>
    <property type="molecule type" value="Genomic_DNA"/>
</dbReference>
<dbReference type="CDD" id="cd02440">
    <property type="entry name" value="AdoMet_MTases"/>
    <property type="match status" value="1"/>
</dbReference>
<protein>
    <recommendedName>
        <fullName evidence="8">Protein-L-isoaspartate O-methyltransferase</fullName>
        <ecNumber evidence="8">2.1.1.77</ecNumber>
    </recommendedName>
</protein>
<evidence type="ECO:0000256" key="6">
    <source>
        <dbReference type="ARBA" id="ARBA00022691"/>
    </source>
</evidence>
<name>A0A1Y5IB67_OSTTA</name>
<dbReference type="Gene3D" id="3.40.50.150">
    <property type="entry name" value="Vaccinia Virus protein VP39"/>
    <property type="match status" value="1"/>
</dbReference>
<dbReference type="EC" id="2.1.1.77" evidence="8"/>
<dbReference type="GO" id="GO:0004719">
    <property type="term" value="F:protein-L-isoaspartate (D-aspartate) O-methyltransferase activity"/>
    <property type="evidence" value="ECO:0007669"/>
    <property type="project" value="UniProtKB-UniRule"/>
</dbReference>
<evidence type="ECO:0000256" key="4">
    <source>
        <dbReference type="ARBA" id="ARBA00022603"/>
    </source>
</evidence>
<keyword evidence="4 8" id="KW-0489">Methyltransferase</keyword>
<dbReference type="NCBIfam" id="TIGR00080">
    <property type="entry name" value="pimt"/>
    <property type="match status" value="1"/>
</dbReference>
<evidence type="ECO:0000256" key="5">
    <source>
        <dbReference type="ARBA" id="ARBA00022679"/>
    </source>
</evidence>
<dbReference type="SUPFAM" id="SSF53335">
    <property type="entry name" value="S-adenosyl-L-methionine-dependent methyltransferases"/>
    <property type="match status" value="1"/>
</dbReference>
<dbReference type="AlphaFoldDB" id="A0A1Y5IB67"/>
<comment type="subcellular location">
    <subcellularLocation>
        <location evidence="1">Cytoplasm</location>
    </subcellularLocation>
</comment>
<keyword evidence="3" id="KW-0963">Cytoplasm</keyword>
<sequence length="252" mass="27456">MLTRPASSRAFTRRALITASAMAWRSHGVDNQDLVRALTANAIVRHKRVKEAMLLVDRGRYVPKNEMQSAYEDRPLAIGHGATISAPHMHAACLELLETRVRAGSRVLDVGSGTGYLSACLASMASERGEVVGVEHIEELVETSIENVRADGKSAWLANGRLTLRCGDGRLGYPEKAPYDAIHVGAASREVPRALIDQLAIGGRLVIPVGDEGGQALMVIDKLEDGSLMKKMEMGVVYVPLTDRESQLKRWF</sequence>
<dbReference type="GO" id="GO:0030091">
    <property type="term" value="P:protein repair"/>
    <property type="evidence" value="ECO:0007669"/>
    <property type="project" value="UniProtKB-ARBA"/>
</dbReference>
<comment type="catalytic activity">
    <reaction evidence="7 8">
        <text>[protein]-L-isoaspartate + S-adenosyl-L-methionine = [protein]-L-isoaspartate alpha-methyl ester + S-adenosyl-L-homocysteine</text>
        <dbReference type="Rhea" id="RHEA:12705"/>
        <dbReference type="Rhea" id="RHEA-COMP:12143"/>
        <dbReference type="Rhea" id="RHEA-COMP:12144"/>
        <dbReference type="ChEBI" id="CHEBI:57856"/>
        <dbReference type="ChEBI" id="CHEBI:59789"/>
        <dbReference type="ChEBI" id="CHEBI:90596"/>
        <dbReference type="ChEBI" id="CHEBI:90598"/>
        <dbReference type="EC" id="2.1.1.77"/>
    </reaction>
</comment>
<keyword evidence="5 8" id="KW-0808">Transferase</keyword>
<evidence type="ECO:0000256" key="8">
    <source>
        <dbReference type="RuleBase" id="RU003802"/>
    </source>
</evidence>
<organism evidence="9">
    <name type="scientific">Ostreococcus tauri</name>
    <name type="common">Marine green alga</name>
    <dbReference type="NCBI Taxonomy" id="70448"/>
    <lineage>
        <taxon>Eukaryota</taxon>
        <taxon>Viridiplantae</taxon>
        <taxon>Chlorophyta</taxon>
        <taxon>Mamiellophyceae</taxon>
        <taxon>Mamiellales</taxon>
        <taxon>Bathycoccaceae</taxon>
        <taxon>Ostreococcus</taxon>
    </lineage>
</organism>
<evidence type="ECO:0000256" key="1">
    <source>
        <dbReference type="ARBA" id="ARBA00004496"/>
    </source>
</evidence>
<dbReference type="GO" id="GO:0005737">
    <property type="term" value="C:cytoplasm"/>
    <property type="evidence" value="ECO:0007669"/>
    <property type="project" value="UniProtKB-SubCell"/>
</dbReference>
<dbReference type="GO" id="GO:0032259">
    <property type="term" value="P:methylation"/>
    <property type="evidence" value="ECO:0007669"/>
    <property type="project" value="UniProtKB-KW"/>
</dbReference>
<dbReference type="InterPro" id="IPR029063">
    <property type="entry name" value="SAM-dependent_MTases_sf"/>
</dbReference>
<keyword evidence="6 8" id="KW-0949">S-adenosyl-L-methionine</keyword>
<evidence type="ECO:0000256" key="2">
    <source>
        <dbReference type="ARBA" id="ARBA00005369"/>
    </source>
</evidence>
<evidence type="ECO:0000256" key="3">
    <source>
        <dbReference type="ARBA" id="ARBA00022490"/>
    </source>
</evidence>
<dbReference type="PROSITE" id="PS01279">
    <property type="entry name" value="PCMT"/>
    <property type="match status" value="1"/>
</dbReference>
<dbReference type="PANTHER" id="PTHR11579:SF0">
    <property type="entry name" value="PROTEIN-L-ISOASPARTATE(D-ASPARTATE) O-METHYLTRANSFERASE"/>
    <property type="match status" value="1"/>
</dbReference>
<dbReference type="PANTHER" id="PTHR11579">
    <property type="entry name" value="PROTEIN-L-ISOASPARTATE O-METHYLTRANSFERASE"/>
    <property type="match status" value="1"/>
</dbReference>
<evidence type="ECO:0000313" key="9">
    <source>
        <dbReference type="EMBL" id="OUS46828.1"/>
    </source>
</evidence>
<dbReference type="FunFam" id="3.40.50.150:FF:000027">
    <property type="entry name" value="Protein-L-isoaspartate O-methyltransferase"/>
    <property type="match status" value="1"/>
</dbReference>
<proteinExistence type="inferred from homology"/>
<comment type="similarity">
    <text evidence="2 8">Belongs to the methyltransferase superfamily. L-isoaspartyl/D-aspartyl protein methyltransferase family.</text>
</comment>
<reference evidence="9" key="1">
    <citation type="submission" date="2017-04" db="EMBL/GenBank/DDBJ databases">
        <title>Population genomics of picophytoplankton unveils novel chromosome hypervariability.</title>
        <authorList>
            <consortium name="DOE Joint Genome Institute"/>
            <person name="Blanc-Mathieu R."/>
            <person name="Krasovec M."/>
            <person name="Hebrard M."/>
            <person name="Yau S."/>
            <person name="Desgranges E."/>
            <person name="Martin J."/>
            <person name="Schackwitz W."/>
            <person name="Kuo A."/>
            <person name="Salin G."/>
            <person name="Donnadieu C."/>
            <person name="Desdevises Y."/>
            <person name="Sanchez-Ferandin S."/>
            <person name="Moreau H."/>
            <person name="Rivals E."/>
            <person name="Grigoriev I.V."/>
            <person name="Grimsley N."/>
            <person name="Eyre-Walker A."/>
            <person name="Piganeau G."/>
        </authorList>
    </citation>
    <scope>NUCLEOTIDE SEQUENCE [LARGE SCALE GENOMIC DNA]</scope>
    <source>
        <strain evidence="9">RCC 1115</strain>
    </source>
</reference>
<gene>
    <name evidence="9" type="ORF">BE221DRAFT_167021</name>
</gene>
<accession>A0A1Y5IB67</accession>
<dbReference type="InterPro" id="IPR000682">
    <property type="entry name" value="PCMT"/>
</dbReference>
<evidence type="ECO:0000256" key="7">
    <source>
        <dbReference type="ARBA" id="ARBA00029295"/>
    </source>
</evidence>
<dbReference type="eggNOG" id="KOG1661">
    <property type="taxonomic scope" value="Eukaryota"/>
</dbReference>